<dbReference type="EMBL" id="JABWDY010011695">
    <property type="protein sequence ID" value="KAF5199613.1"/>
    <property type="molecule type" value="Genomic_DNA"/>
</dbReference>
<protein>
    <submittedName>
        <fullName evidence="1">Uncharacterized protein</fullName>
    </submittedName>
</protein>
<comment type="caution">
    <text evidence="1">The sequence shown here is derived from an EMBL/GenBank/DDBJ whole genome shotgun (WGS) entry which is preliminary data.</text>
</comment>
<dbReference type="PANTHER" id="PTHR36019">
    <property type="entry name" value="PLANT/PROTEIN"/>
    <property type="match status" value="1"/>
</dbReference>
<keyword evidence="2" id="KW-1185">Reference proteome</keyword>
<sequence length="122" mass="13918">MSLSCLICNTNQKKKFDLEAGYEQISLSRFKTCCVGLERNWSGNLSPPRYKKIRNESAIPINKSGSMKGHRRVQSMAVAPYEGVCSPRLVRSGGMRRDWSLEDLRKLRNAQLNFRDGSSKNY</sequence>
<dbReference type="AlphaFoldDB" id="A0A7J6WRL9"/>
<accession>A0A7J6WRL9</accession>
<dbReference type="PANTHER" id="PTHR36019:SF3">
    <property type="entry name" value="PLANT_PROTEIN"/>
    <property type="match status" value="1"/>
</dbReference>
<reference evidence="1 2" key="1">
    <citation type="submission" date="2020-06" db="EMBL/GenBank/DDBJ databases">
        <title>Transcriptomic and genomic resources for Thalictrum thalictroides and T. hernandezii: Facilitating candidate gene discovery in an emerging model plant lineage.</title>
        <authorList>
            <person name="Arias T."/>
            <person name="Riano-Pachon D.M."/>
            <person name="Di Stilio V.S."/>
        </authorList>
    </citation>
    <scope>NUCLEOTIDE SEQUENCE [LARGE SCALE GENOMIC DNA]</scope>
    <source>
        <strain evidence="2">cv. WT478/WT964</strain>
        <tissue evidence="1">Leaves</tissue>
    </source>
</reference>
<gene>
    <name evidence="1" type="ORF">FRX31_010797</name>
</gene>
<dbReference type="OrthoDB" id="1847777at2759"/>
<organism evidence="1 2">
    <name type="scientific">Thalictrum thalictroides</name>
    <name type="common">Rue-anemone</name>
    <name type="synonym">Anemone thalictroides</name>
    <dbReference type="NCBI Taxonomy" id="46969"/>
    <lineage>
        <taxon>Eukaryota</taxon>
        <taxon>Viridiplantae</taxon>
        <taxon>Streptophyta</taxon>
        <taxon>Embryophyta</taxon>
        <taxon>Tracheophyta</taxon>
        <taxon>Spermatophyta</taxon>
        <taxon>Magnoliopsida</taxon>
        <taxon>Ranunculales</taxon>
        <taxon>Ranunculaceae</taxon>
        <taxon>Thalictroideae</taxon>
        <taxon>Thalictrum</taxon>
    </lineage>
</organism>
<evidence type="ECO:0000313" key="1">
    <source>
        <dbReference type="EMBL" id="KAF5199613.1"/>
    </source>
</evidence>
<proteinExistence type="predicted"/>
<evidence type="ECO:0000313" key="2">
    <source>
        <dbReference type="Proteomes" id="UP000554482"/>
    </source>
</evidence>
<dbReference type="Proteomes" id="UP000554482">
    <property type="component" value="Unassembled WGS sequence"/>
</dbReference>
<name>A0A7J6WRL9_THATH</name>